<dbReference type="InterPro" id="IPR008983">
    <property type="entry name" value="Tumour_necrosis_fac-like_dom"/>
</dbReference>
<name>A0A7R5KHL6_9PASS</name>
<keyword evidence="2" id="KW-0812">Transmembrane</keyword>
<dbReference type="Proteomes" id="UP000504627">
    <property type="component" value="Unplaced"/>
</dbReference>
<evidence type="ECO:0000313" key="4">
    <source>
        <dbReference type="RefSeq" id="XP_039236467.1"/>
    </source>
</evidence>
<dbReference type="InterPro" id="IPR021184">
    <property type="entry name" value="TNF_CS"/>
</dbReference>
<feature type="region of interest" description="Disordered" evidence="1">
    <location>
        <begin position="1"/>
        <end position="61"/>
    </location>
</feature>
<gene>
    <name evidence="4" type="primary">LOC120323104</name>
</gene>
<dbReference type="RefSeq" id="XP_039236467.1">
    <property type="nucleotide sequence ID" value="XM_039380533.1"/>
</dbReference>
<accession>A0A7R5KHL6</accession>
<keyword evidence="2" id="KW-0472">Membrane</keyword>
<proteinExistence type="predicted"/>
<organism evidence="3 4">
    <name type="scientific">Pipra filicauda</name>
    <name type="common">Wire-tailed manakin</name>
    <dbReference type="NCBI Taxonomy" id="649802"/>
    <lineage>
        <taxon>Eukaryota</taxon>
        <taxon>Metazoa</taxon>
        <taxon>Chordata</taxon>
        <taxon>Craniata</taxon>
        <taxon>Vertebrata</taxon>
        <taxon>Euteleostomi</taxon>
        <taxon>Archelosauria</taxon>
        <taxon>Archosauria</taxon>
        <taxon>Dinosauria</taxon>
        <taxon>Saurischia</taxon>
        <taxon>Theropoda</taxon>
        <taxon>Coelurosauria</taxon>
        <taxon>Aves</taxon>
        <taxon>Neognathae</taxon>
        <taxon>Neoaves</taxon>
        <taxon>Telluraves</taxon>
        <taxon>Australaves</taxon>
        <taxon>Passeriformes</taxon>
        <taxon>Pipridae</taxon>
        <taxon>Pipra</taxon>
    </lineage>
</organism>
<feature type="transmembrane region" description="Helical" evidence="2">
    <location>
        <begin position="66"/>
        <end position="92"/>
    </location>
</feature>
<keyword evidence="2" id="KW-1133">Transmembrane helix</keyword>
<dbReference type="InParanoid" id="A0A7R5KHL6"/>
<evidence type="ECO:0000313" key="3">
    <source>
        <dbReference type="Proteomes" id="UP000504627"/>
    </source>
</evidence>
<dbReference type="AlphaFoldDB" id="A0A7R5KHL6"/>
<protein>
    <submittedName>
        <fullName evidence="4">Uncharacterized protein LOC120323104</fullName>
    </submittedName>
</protein>
<dbReference type="SUPFAM" id="SSF49842">
    <property type="entry name" value="TNF-like"/>
    <property type="match status" value="1"/>
</dbReference>
<dbReference type="GeneID" id="120323104"/>
<reference evidence="4" key="1">
    <citation type="submission" date="2025-08" db="UniProtKB">
        <authorList>
            <consortium name="RefSeq"/>
        </authorList>
    </citation>
    <scope>IDENTIFICATION</scope>
    <source>
        <tissue evidence="4">Muscle</tissue>
    </source>
</reference>
<evidence type="ECO:0000256" key="2">
    <source>
        <dbReference type="SAM" id="Phobius"/>
    </source>
</evidence>
<keyword evidence="3" id="KW-1185">Reference proteome</keyword>
<sequence length="253" mass="27400">MSPLADPENPPVPPCPCRCPYRDREKDRDKDWDQDKDWYKDRDRDRDVERDRDRDRDRDGSRCRRLVPVVAAAVAAAALGAAAAAAAILALLREEPPPQAATAAHVLLSPGSLPTFSNRSWHYEPGVEGVFPSADVLRDSASSLRVARGGLYLLYGQLSLSCATSRCPPGRVVLRVLRGSGGSRWPLLEVPVELPSGLGSHRARSPLAQGVARLDEGDTLSLRVTPEGGHEGWQLAQDESEGNFVGLLRIAGG</sequence>
<evidence type="ECO:0000256" key="1">
    <source>
        <dbReference type="SAM" id="MobiDB-lite"/>
    </source>
</evidence>
<dbReference type="Gene3D" id="2.60.120.40">
    <property type="match status" value="1"/>
</dbReference>
<dbReference type="PROSITE" id="PS00251">
    <property type="entry name" value="THD_1"/>
    <property type="match status" value="1"/>
</dbReference>
<feature type="compositionally biased region" description="Basic and acidic residues" evidence="1">
    <location>
        <begin position="20"/>
        <end position="61"/>
    </location>
</feature>